<dbReference type="Pfam" id="PF16344">
    <property type="entry name" value="FecR_C"/>
    <property type="match status" value="1"/>
</dbReference>
<feature type="transmembrane region" description="Helical" evidence="1">
    <location>
        <begin position="89"/>
        <end position="106"/>
    </location>
</feature>
<feature type="domain" description="Protein FecR C-terminal" evidence="3">
    <location>
        <begin position="323"/>
        <end position="390"/>
    </location>
</feature>
<dbReference type="EMBL" id="FTOR01000009">
    <property type="protein sequence ID" value="SIT30296.1"/>
    <property type="molecule type" value="Genomic_DNA"/>
</dbReference>
<keyword evidence="1" id="KW-1133">Transmembrane helix</keyword>
<dbReference type="InterPro" id="IPR006860">
    <property type="entry name" value="FecR"/>
</dbReference>
<dbReference type="Proteomes" id="UP000186917">
    <property type="component" value="Unassembled WGS sequence"/>
</dbReference>
<reference evidence="5" key="1">
    <citation type="submission" date="2017-01" db="EMBL/GenBank/DDBJ databases">
        <authorList>
            <person name="Varghese N."/>
            <person name="Submissions S."/>
        </authorList>
    </citation>
    <scope>NUCLEOTIDE SEQUENCE [LARGE SCALE GENOMIC DNA]</scope>
    <source>
        <strain evidence="5">DSM 21054</strain>
    </source>
</reference>
<dbReference type="OrthoDB" id="629393at2"/>
<dbReference type="FunFam" id="2.60.120.1440:FF:000001">
    <property type="entry name" value="Putative anti-sigma factor"/>
    <property type="match status" value="1"/>
</dbReference>
<protein>
    <submittedName>
        <fullName evidence="4">FecR family protein</fullName>
    </submittedName>
</protein>
<keyword evidence="1" id="KW-0472">Membrane</keyword>
<evidence type="ECO:0000313" key="5">
    <source>
        <dbReference type="Proteomes" id="UP000186917"/>
    </source>
</evidence>
<sequence>MSGNTFRQLLNKYLEGTLQENERQQLKAMLDNPEHLGELVQLIDAELESGVHAKVPDTAALLQIKQQLHQQIAGNEPADNKLFRIGKRLAVAAAVLLLAGGGYWWWQTTGNGESKSLAKHTKNNKDSIAPGGNRALLTLADGSTIVLDSAGSGQLATQGKVTVIKLEDGRIAYHGKDAGTAMAYNTIATPKGGQYQLVLADGTKVWLNASSALRFPAAFSGKERRVELTGEGYFEVAQNTGMPFHVQTGRVDVEVLGTSFNINAYADEAGISTTLLEGGVRIGDGNSNTQLKPGQQLVAYPAGSSKLNSHVDVEEVMAWKNGRFQFKGASVEAILRQAARWYDIDFEYKGGITEVFSGQISRNVNAEQLLHILELTGLVKFTIHGKSVLVQPQ</sequence>
<evidence type="ECO:0000313" key="4">
    <source>
        <dbReference type="EMBL" id="SIT30296.1"/>
    </source>
</evidence>
<dbReference type="PANTHER" id="PTHR30273:SF2">
    <property type="entry name" value="PROTEIN FECR"/>
    <property type="match status" value="1"/>
</dbReference>
<feature type="domain" description="FecR protein" evidence="2">
    <location>
        <begin position="186"/>
        <end position="281"/>
    </location>
</feature>
<name>A0A173MJ03_9BACT</name>
<dbReference type="InterPro" id="IPR032508">
    <property type="entry name" value="FecR_C"/>
</dbReference>
<evidence type="ECO:0000259" key="3">
    <source>
        <dbReference type="Pfam" id="PF16344"/>
    </source>
</evidence>
<evidence type="ECO:0000256" key="1">
    <source>
        <dbReference type="SAM" id="Phobius"/>
    </source>
</evidence>
<accession>A0A173MJ03</accession>
<dbReference type="Gene3D" id="2.60.120.1440">
    <property type="match status" value="1"/>
</dbReference>
<dbReference type="GO" id="GO:0016989">
    <property type="term" value="F:sigma factor antagonist activity"/>
    <property type="evidence" value="ECO:0007669"/>
    <property type="project" value="TreeGrafter"/>
</dbReference>
<dbReference type="Pfam" id="PF04773">
    <property type="entry name" value="FecR"/>
    <property type="match status" value="1"/>
</dbReference>
<evidence type="ECO:0000259" key="2">
    <source>
        <dbReference type="Pfam" id="PF04773"/>
    </source>
</evidence>
<dbReference type="Gene3D" id="3.55.50.30">
    <property type="match status" value="1"/>
</dbReference>
<dbReference type="PANTHER" id="PTHR30273">
    <property type="entry name" value="PERIPLASMIC SIGNAL SENSOR AND SIGMA FACTOR ACTIVATOR FECR-RELATED"/>
    <property type="match status" value="1"/>
</dbReference>
<keyword evidence="1" id="KW-0812">Transmembrane</keyword>
<keyword evidence="5" id="KW-1185">Reference proteome</keyword>
<gene>
    <name evidence="4" type="ORF">SAMN05421788_109187</name>
</gene>
<dbReference type="InterPro" id="IPR012373">
    <property type="entry name" value="Ferrdict_sens_TM"/>
</dbReference>
<organism evidence="4 5">
    <name type="scientific">Filimonas lacunae</name>
    <dbReference type="NCBI Taxonomy" id="477680"/>
    <lineage>
        <taxon>Bacteria</taxon>
        <taxon>Pseudomonadati</taxon>
        <taxon>Bacteroidota</taxon>
        <taxon>Chitinophagia</taxon>
        <taxon>Chitinophagales</taxon>
        <taxon>Chitinophagaceae</taxon>
        <taxon>Filimonas</taxon>
    </lineage>
</organism>
<dbReference type="STRING" id="477680.SAMN05421788_109187"/>
<dbReference type="AlphaFoldDB" id="A0A173MJ03"/>
<dbReference type="KEGG" id="fln:FLA_3484"/>
<proteinExistence type="predicted"/>
<dbReference type="RefSeq" id="WP_076381502.1">
    <property type="nucleotide sequence ID" value="NZ_AP017422.1"/>
</dbReference>